<gene>
    <name evidence="6" type="ORF">ACFQ21_05010</name>
</gene>
<dbReference type="Pfam" id="PF13426">
    <property type="entry name" value="PAS_9"/>
    <property type="match status" value="1"/>
</dbReference>
<dbReference type="Gene3D" id="1.10.287.950">
    <property type="entry name" value="Methyl-accepting chemotaxis protein"/>
    <property type="match status" value="1"/>
</dbReference>
<evidence type="ECO:0000256" key="2">
    <source>
        <dbReference type="SAM" id="MobiDB-lite"/>
    </source>
</evidence>
<dbReference type="Pfam" id="PF00015">
    <property type="entry name" value="MCPsignal"/>
    <property type="match status" value="1"/>
</dbReference>
<dbReference type="SUPFAM" id="SSF55785">
    <property type="entry name" value="PYP-like sensor domain (PAS domain)"/>
    <property type="match status" value="3"/>
</dbReference>
<dbReference type="PROSITE" id="PS50112">
    <property type="entry name" value="PAS"/>
    <property type="match status" value="2"/>
</dbReference>
<dbReference type="InterPro" id="IPR001610">
    <property type="entry name" value="PAC"/>
</dbReference>
<evidence type="ECO:0000259" key="4">
    <source>
        <dbReference type="PROSITE" id="PS50112"/>
    </source>
</evidence>
<dbReference type="Gene3D" id="3.30.450.20">
    <property type="entry name" value="PAS domain"/>
    <property type="match status" value="3"/>
</dbReference>
<dbReference type="CDD" id="cd11386">
    <property type="entry name" value="MCP_signal"/>
    <property type="match status" value="1"/>
</dbReference>
<feature type="domain" description="PAC" evidence="5">
    <location>
        <begin position="274"/>
        <end position="326"/>
    </location>
</feature>
<feature type="region of interest" description="Disordered" evidence="2">
    <location>
        <begin position="36"/>
        <end position="57"/>
    </location>
</feature>
<evidence type="ECO:0000313" key="7">
    <source>
        <dbReference type="Proteomes" id="UP001597112"/>
    </source>
</evidence>
<dbReference type="EMBL" id="JBHTKA010000001">
    <property type="protein sequence ID" value="MFD0998652.1"/>
    <property type="molecule type" value="Genomic_DNA"/>
</dbReference>
<evidence type="ECO:0000259" key="5">
    <source>
        <dbReference type="PROSITE" id="PS50113"/>
    </source>
</evidence>
<dbReference type="SUPFAM" id="SSF58104">
    <property type="entry name" value="Methyl-accepting chemotaxis protein (MCP) signaling domain"/>
    <property type="match status" value="1"/>
</dbReference>
<dbReference type="RefSeq" id="WP_377575699.1">
    <property type="nucleotide sequence ID" value="NZ_JBHTKA010000001.1"/>
</dbReference>
<dbReference type="NCBIfam" id="TIGR00229">
    <property type="entry name" value="sensory_box"/>
    <property type="match status" value="3"/>
</dbReference>
<protein>
    <submittedName>
        <fullName evidence="6">PAS domain-containing protein</fullName>
    </submittedName>
</protein>
<name>A0ABW3K0X7_9BACT</name>
<dbReference type="SMART" id="SM00283">
    <property type="entry name" value="MA"/>
    <property type="match status" value="1"/>
</dbReference>
<dbReference type="InterPro" id="IPR013655">
    <property type="entry name" value="PAS_fold_3"/>
</dbReference>
<organism evidence="6 7">
    <name type="scientific">Ohtaekwangia kribbensis</name>
    <dbReference type="NCBI Taxonomy" id="688913"/>
    <lineage>
        <taxon>Bacteria</taxon>
        <taxon>Pseudomonadati</taxon>
        <taxon>Bacteroidota</taxon>
        <taxon>Cytophagia</taxon>
        <taxon>Cytophagales</taxon>
        <taxon>Fulvivirgaceae</taxon>
        <taxon>Ohtaekwangia</taxon>
    </lineage>
</organism>
<dbReference type="InterPro" id="IPR000014">
    <property type="entry name" value="PAS"/>
</dbReference>
<feature type="domain" description="PAC" evidence="5">
    <location>
        <begin position="143"/>
        <end position="197"/>
    </location>
</feature>
<sequence length="788" mass="86797">MALGKNLKKESVLPVREPAADIADIQIKKTMNKNLYTQTNGSGSDASPATTLSGEQEHAQQESVLKLEQMQRELEARMEQINVSCIVSEADLKGNIIYVNDKLCEVSQYTREECIGQPHSMFRHPDTPKAVFKELWATIGKGKTFRGVIKNRRKDGTPYWVDAVIAPVLGPNGKPIKYMGVRYDITDQIVREEELRKSQLEITGQLDAINLTNALIEFETNGTIVKANDLFLQALKYSEQDIIGKHHRIFCDGEYVKSKDYERFWDDLRKGKPQTGEFKRIASDGSDVWIQASYTPVKDETGNVIKVIKIGVDVSLQKFQNADYEGQLNAIGKSNTVIEMNMDGTVITANDNFLNAMGYSLHEVKGKHHRMFVEPNYARSEEYKEFWRKLNRGEFFVGTYTRIDKFGNEVYLQASYNPILDLNGKPFKVVKFALDMTGVIRVIKAMASGNLSLRCDTSVDNSGLTQEINRTLDNLTSVLSNISQGSDVVAKSSDLLQKKTEDMKRNTTEVAAAIAQMAKGAQDQAQRTDESSKLANHVMSSAADMETKAGFINKAAERGLESSNAGLKTVKHLVKNMSGIKDSASLTAQSINVLTKRSEEIGRTLRVITDIASQTNLLALNAAIEAARAGDAGRGFAVVAEEIRKLAEDSRKSAVEIEKIIADVQKDTHAAGKAIETMEASVKEGNQATEESERIFQEISKSTDETFSFSKSILEAALGQKGAIDSVVKNIEQIVVVAEETAAGTQQVASSSQQMNSGMQEISRAGDELAAVAAELQAGIQQFKLNKG</sequence>
<evidence type="ECO:0000313" key="6">
    <source>
        <dbReference type="EMBL" id="MFD0998652.1"/>
    </source>
</evidence>
<dbReference type="InterPro" id="IPR000700">
    <property type="entry name" value="PAS-assoc_C"/>
</dbReference>
<proteinExistence type="predicted"/>
<evidence type="ECO:0000259" key="3">
    <source>
        <dbReference type="PROSITE" id="PS50111"/>
    </source>
</evidence>
<dbReference type="PANTHER" id="PTHR24422">
    <property type="entry name" value="CHEMOTAXIS PROTEIN METHYLTRANSFERASE"/>
    <property type="match status" value="1"/>
</dbReference>
<dbReference type="Proteomes" id="UP001597112">
    <property type="component" value="Unassembled WGS sequence"/>
</dbReference>
<feature type="domain" description="PAS" evidence="4">
    <location>
        <begin position="337"/>
        <end position="376"/>
    </location>
</feature>
<dbReference type="InterPro" id="IPR004089">
    <property type="entry name" value="MCPsignal_dom"/>
</dbReference>
<evidence type="ECO:0000256" key="1">
    <source>
        <dbReference type="PROSITE-ProRule" id="PRU00284"/>
    </source>
</evidence>
<dbReference type="InterPro" id="IPR050903">
    <property type="entry name" value="Bact_Chemotaxis_MeTrfase"/>
</dbReference>
<dbReference type="CDD" id="cd00130">
    <property type="entry name" value="PAS"/>
    <property type="match status" value="3"/>
</dbReference>
<dbReference type="InterPro" id="IPR035965">
    <property type="entry name" value="PAS-like_dom_sf"/>
</dbReference>
<comment type="caution">
    <text evidence="6">The sequence shown here is derived from an EMBL/GenBank/DDBJ whole genome shotgun (WGS) entry which is preliminary data.</text>
</comment>
<dbReference type="SMART" id="SM00086">
    <property type="entry name" value="PAC"/>
    <property type="match status" value="3"/>
</dbReference>
<feature type="compositionally biased region" description="Polar residues" evidence="2">
    <location>
        <begin position="36"/>
        <end position="54"/>
    </location>
</feature>
<feature type="domain" description="PAS" evidence="4">
    <location>
        <begin position="70"/>
        <end position="142"/>
    </location>
</feature>
<keyword evidence="7" id="KW-1185">Reference proteome</keyword>
<dbReference type="PANTHER" id="PTHR24422:SF10">
    <property type="entry name" value="CHEMOTAXIS PROTEIN METHYLTRANSFERASE 2"/>
    <property type="match status" value="1"/>
</dbReference>
<feature type="domain" description="Methyl-accepting transducer" evidence="3">
    <location>
        <begin position="499"/>
        <end position="756"/>
    </location>
</feature>
<keyword evidence="1" id="KW-0807">Transducer</keyword>
<dbReference type="PROSITE" id="PS50111">
    <property type="entry name" value="CHEMOTAXIS_TRANSDUC_2"/>
    <property type="match status" value="1"/>
</dbReference>
<reference evidence="7" key="1">
    <citation type="journal article" date="2019" name="Int. J. Syst. Evol. Microbiol.">
        <title>The Global Catalogue of Microorganisms (GCM) 10K type strain sequencing project: providing services to taxonomists for standard genome sequencing and annotation.</title>
        <authorList>
            <consortium name="The Broad Institute Genomics Platform"/>
            <consortium name="The Broad Institute Genome Sequencing Center for Infectious Disease"/>
            <person name="Wu L."/>
            <person name="Ma J."/>
        </authorList>
    </citation>
    <scope>NUCLEOTIDE SEQUENCE [LARGE SCALE GENOMIC DNA]</scope>
    <source>
        <strain evidence="7">CCUG 58938</strain>
    </source>
</reference>
<accession>A0ABW3K0X7</accession>
<dbReference type="PROSITE" id="PS50113">
    <property type="entry name" value="PAC"/>
    <property type="match status" value="2"/>
</dbReference>
<dbReference type="SMART" id="SM00091">
    <property type="entry name" value="PAS"/>
    <property type="match status" value="3"/>
</dbReference>
<dbReference type="Pfam" id="PF08447">
    <property type="entry name" value="PAS_3"/>
    <property type="match status" value="2"/>
</dbReference>